<dbReference type="AlphaFoldDB" id="A0A0C9UW47"/>
<dbReference type="Proteomes" id="UP000054279">
    <property type="component" value="Unassembled WGS sequence"/>
</dbReference>
<reference evidence="1 2" key="1">
    <citation type="submission" date="2014-06" db="EMBL/GenBank/DDBJ databases">
        <title>Evolutionary Origins and Diversification of the Mycorrhizal Mutualists.</title>
        <authorList>
            <consortium name="DOE Joint Genome Institute"/>
            <consortium name="Mycorrhizal Genomics Consortium"/>
            <person name="Kohler A."/>
            <person name="Kuo A."/>
            <person name="Nagy L.G."/>
            <person name="Floudas D."/>
            <person name="Copeland A."/>
            <person name="Barry K.W."/>
            <person name="Cichocki N."/>
            <person name="Veneault-Fourrey C."/>
            <person name="LaButti K."/>
            <person name="Lindquist E.A."/>
            <person name="Lipzen A."/>
            <person name="Lundell T."/>
            <person name="Morin E."/>
            <person name="Murat C."/>
            <person name="Riley R."/>
            <person name="Ohm R."/>
            <person name="Sun H."/>
            <person name="Tunlid A."/>
            <person name="Henrissat B."/>
            <person name="Grigoriev I.V."/>
            <person name="Hibbett D.S."/>
            <person name="Martin F."/>
        </authorList>
    </citation>
    <scope>NUCLEOTIDE SEQUENCE [LARGE SCALE GENOMIC DNA]</scope>
    <source>
        <strain evidence="1 2">SS14</strain>
    </source>
</reference>
<keyword evidence="2" id="KW-1185">Reference proteome</keyword>
<accession>A0A0C9UW47</accession>
<protein>
    <recommendedName>
        <fullName evidence="3">Arrestin-like N-terminal domain-containing protein</fullName>
    </recommendedName>
</protein>
<evidence type="ECO:0008006" key="3">
    <source>
        <dbReference type="Google" id="ProtNLM"/>
    </source>
</evidence>
<dbReference type="EMBL" id="KN837100">
    <property type="protein sequence ID" value="KIJ47898.1"/>
    <property type="molecule type" value="Genomic_DNA"/>
</dbReference>
<evidence type="ECO:0000313" key="1">
    <source>
        <dbReference type="EMBL" id="KIJ47898.1"/>
    </source>
</evidence>
<gene>
    <name evidence="1" type="ORF">M422DRAFT_248486</name>
</gene>
<dbReference type="OrthoDB" id="2333384at2759"/>
<organism evidence="1 2">
    <name type="scientific">Sphaerobolus stellatus (strain SS14)</name>
    <dbReference type="NCBI Taxonomy" id="990650"/>
    <lineage>
        <taxon>Eukaryota</taxon>
        <taxon>Fungi</taxon>
        <taxon>Dikarya</taxon>
        <taxon>Basidiomycota</taxon>
        <taxon>Agaricomycotina</taxon>
        <taxon>Agaricomycetes</taxon>
        <taxon>Phallomycetidae</taxon>
        <taxon>Geastrales</taxon>
        <taxon>Sphaerobolaceae</taxon>
        <taxon>Sphaerobolus</taxon>
    </lineage>
</organism>
<sequence>MPQMNLPPSFQAGTGRTGGSIQYYLHVVGVRKPWYKVNIRINQAFPFLPVDRSLPPPAEPNVADEWEAYTSSAEIKKGFMSSKGVGYVTSEFYLPKMARIPLFRGIPIRLRFICASKSLPSSSSKSVDQFDFPRIPVRASIELTLREKCMVTAQGYNEDCKVVLDSQGSFGTSLRPDQVRSKITEPHWVEDEEEKGHWVEEVDYWSTIVFRRPTPFTSNSISTSVYLGLSIRFPGPGNVLSTEIGPLPLTSGISPSEAKAGVGSVFPEIDLPPSLITRLHNSMRRISYSSF</sequence>
<dbReference type="HOGENOM" id="CLU_957019_0_0_1"/>
<evidence type="ECO:0000313" key="2">
    <source>
        <dbReference type="Proteomes" id="UP000054279"/>
    </source>
</evidence>
<proteinExistence type="predicted"/>
<name>A0A0C9UW47_SPHS4</name>